<organism evidence="3 4">
    <name type="scientific">Kribbella solani</name>
    <dbReference type="NCBI Taxonomy" id="236067"/>
    <lineage>
        <taxon>Bacteria</taxon>
        <taxon>Bacillati</taxon>
        <taxon>Actinomycetota</taxon>
        <taxon>Actinomycetes</taxon>
        <taxon>Propionibacteriales</taxon>
        <taxon>Kribbellaceae</taxon>
        <taxon>Kribbella</taxon>
    </lineage>
</organism>
<feature type="compositionally biased region" description="Low complexity" evidence="2">
    <location>
        <begin position="414"/>
        <end position="426"/>
    </location>
</feature>
<keyword evidence="3" id="KW-0418">Kinase</keyword>
<dbReference type="SUPFAM" id="SSF46785">
    <property type="entry name" value="Winged helix' DNA-binding domain"/>
    <property type="match status" value="1"/>
</dbReference>
<feature type="region of interest" description="Disordered" evidence="2">
    <location>
        <begin position="1"/>
        <end position="30"/>
    </location>
</feature>
<sequence length="441" mass="45539">MSSEPPEAVAADSQGADSQHAGGSAAGSAPGGSASAGHIFALIRSRPGWTRQQLLATTGVSRTTLFERLDQLFRANLVYEAGAANSDGGRPAQLLRFDDRDRVVLIFDLGQLRGRIAVADLAGRTLRMETLRLDTSQPPDQLIPQLLDQGDALLRTDGAARLVGVGMGIPSPVDPATGRLLEGTTMRHWEDYDLAGHLRDRWGVPVLIENDARALALGEAAATADDGILLAVKYSHGIGAGIVVNGNVIDGANGAAGDIGHIRVTDDGPRCSCGRSGCLAAWASGRAILRDLGLHDLDDVVHAALDGDPVVLDALTAAARRVGRTVASIVATVNPARLVLGGSLGRLDVVAGVIEAQVRADTVARALQDLRVTPTRVADESSTIGLSRQLVRGAYSAEAVDALLAGAAAPVVPVKPAKPAKSSGPGQPTRLAVTRAPGPSR</sequence>
<keyword evidence="4" id="KW-1185">Reference proteome</keyword>
<evidence type="ECO:0000256" key="2">
    <source>
        <dbReference type="SAM" id="MobiDB-lite"/>
    </source>
</evidence>
<accession>A0A841DSE7</accession>
<comment type="similarity">
    <text evidence="1">Belongs to the ROK (NagC/XylR) family.</text>
</comment>
<reference evidence="3 4" key="1">
    <citation type="submission" date="2020-08" db="EMBL/GenBank/DDBJ databases">
        <title>Sequencing the genomes of 1000 actinobacteria strains.</title>
        <authorList>
            <person name="Klenk H.-P."/>
        </authorList>
    </citation>
    <scope>NUCLEOTIDE SEQUENCE [LARGE SCALE GENOMIC DNA]</scope>
    <source>
        <strain evidence="3 4">DSM 17294</strain>
    </source>
</reference>
<dbReference type="PANTHER" id="PTHR18964">
    <property type="entry name" value="ROK (REPRESSOR, ORF, KINASE) FAMILY"/>
    <property type="match status" value="1"/>
</dbReference>
<evidence type="ECO:0000313" key="4">
    <source>
        <dbReference type="Proteomes" id="UP000558997"/>
    </source>
</evidence>
<evidence type="ECO:0000313" key="3">
    <source>
        <dbReference type="EMBL" id="MBB5980869.1"/>
    </source>
</evidence>
<gene>
    <name evidence="3" type="ORF">HDA44_004210</name>
</gene>
<feature type="region of interest" description="Disordered" evidence="2">
    <location>
        <begin position="414"/>
        <end position="441"/>
    </location>
</feature>
<dbReference type="Gene3D" id="3.30.420.40">
    <property type="match status" value="2"/>
</dbReference>
<dbReference type="InterPro" id="IPR043129">
    <property type="entry name" value="ATPase_NBD"/>
</dbReference>
<comment type="caution">
    <text evidence="3">The sequence shown here is derived from an EMBL/GenBank/DDBJ whole genome shotgun (WGS) entry which is preliminary data.</text>
</comment>
<name>A0A841DSE7_9ACTN</name>
<dbReference type="PANTHER" id="PTHR18964:SF173">
    <property type="entry name" value="GLUCOKINASE"/>
    <property type="match status" value="1"/>
</dbReference>
<dbReference type="GO" id="GO:0016301">
    <property type="term" value="F:kinase activity"/>
    <property type="evidence" value="ECO:0007669"/>
    <property type="project" value="UniProtKB-KW"/>
</dbReference>
<dbReference type="Pfam" id="PF00480">
    <property type="entry name" value="ROK"/>
    <property type="match status" value="1"/>
</dbReference>
<dbReference type="InterPro" id="IPR000600">
    <property type="entry name" value="ROK"/>
</dbReference>
<dbReference type="InterPro" id="IPR036390">
    <property type="entry name" value="WH_DNA-bd_sf"/>
</dbReference>
<dbReference type="EMBL" id="JACHNF010000001">
    <property type="protein sequence ID" value="MBB5980869.1"/>
    <property type="molecule type" value="Genomic_DNA"/>
</dbReference>
<keyword evidence="3" id="KW-0808">Transferase</keyword>
<dbReference type="Proteomes" id="UP000558997">
    <property type="component" value="Unassembled WGS sequence"/>
</dbReference>
<feature type="compositionally biased region" description="Low complexity" evidence="2">
    <location>
        <begin position="13"/>
        <end position="30"/>
    </location>
</feature>
<dbReference type="RefSeq" id="WP_184836913.1">
    <property type="nucleotide sequence ID" value="NZ_BAAAVN010000003.1"/>
</dbReference>
<dbReference type="AlphaFoldDB" id="A0A841DSE7"/>
<dbReference type="Gene3D" id="1.10.10.10">
    <property type="entry name" value="Winged helix-like DNA-binding domain superfamily/Winged helix DNA-binding domain"/>
    <property type="match status" value="1"/>
</dbReference>
<protein>
    <submittedName>
        <fullName evidence="3">Putative NBD/HSP70 family sugar kinase</fullName>
    </submittedName>
</protein>
<dbReference type="SUPFAM" id="SSF53067">
    <property type="entry name" value="Actin-like ATPase domain"/>
    <property type="match status" value="1"/>
</dbReference>
<dbReference type="InterPro" id="IPR036388">
    <property type="entry name" value="WH-like_DNA-bd_sf"/>
</dbReference>
<proteinExistence type="inferred from homology"/>
<evidence type="ECO:0000256" key="1">
    <source>
        <dbReference type="ARBA" id="ARBA00006479"/>
    </source>
</evidence>